<evidence type="ECO:0000313" key="2">
    <source>
        <dbReference type="Proteomes" id="UP000789595"/>
    </source>
</evidence>
<comment type="caution">
    <text evidence="1">The sequence shown here is derived from an EMBL/GenBank/DDBJ whole genome shotgun (WGS) entry which is preliminary data.</text>
</comment>
<dbReference type="EMBL" id="CAKKNE010000005">
    <property type="protein sequence ID" value="CAH0376473.1"/>
    <property type="molecule type" value="Genomic_DNA"/>
</dbReference>
<protein>
    <submittedName>
        <fullName evidence="1">Uncharacterized protein</fullName>
    </submittedName>
</protein>
<reference evidence="1" key="1">
    <citation type="submission" date="2021-11" db="EMBL/GenBank/DDBJ databases">
        <authorList>
            <consortium name="Genoscope - CEA"/>
            <person name="William W."/>
        </authorList>
    </citation>
    <scope>NUCLEOTIDE SEQUENCE</scope>
</reference>
<sequence>MASFSTASFFQMSCNTALGQPIDFLRDVSELVELPRVITENTRQRAQSQIMVSVALCQRKRAYVPAHPRRPFDGGSPLASSLKLLVYGAEALKTAARPLPREVVRRICWYV</sequence>
<dbReference type="AlphaFoldDB" id="A0A8J2SUB8"/>
<organism evidence="1 2">
    <name type="scientific">Pelagomonas calceolata</name>
    <dbReference type="NCBI Taxonomy" id="35677"/>
    <lineage>
        <taxon>Eukaryota</taxon>
        <taxon>Sar</taxon>
        <taxon>Stramenopiles</taxon>
        <taxon>Ochrophyta</taxon>
        <taxon>Pelagophyceae</taxon>
        <taxon>Pelagomonadales</taxon>
        <taxon>Pelagomonadaceae</taxon>
        <taxon>Pelagomonas</taxon>
    </lineage>
</organism>
<dbReference type="Proteomes" id="UP000789595">
    <property type="component" value="Unassembled WGS sequence"/>
</dbReference>
<name>A0A8J2SUB8_9STRA</name>
<keyword evidence="2" id="KW-1185">Reference proteome</keyword>
<evidence type="ECO:0000313" key="1">
    <source>
        <dbReference type="EMBL" id="CAH0376473.1"/>
    </source>
</evidence>
<gene>
    <name evidence="1" type="ORF">PECAL_5P10640</name>
</gene>
<accession>A0A8J2SUB8</accession>
<proteinExistence type="predicted"/>